<evidence type="ECO:0000259" key="1">
    <source>
        <dbReference type="Pfam" id="PF13466"/>
    </source>
</evidence>
<dbReference type="AlphaFoldDB" id="A0A1M6T0P3"/>
<evidence type="ECO:0000313" key="2">
    <source>
        <dbReference type="EMBL" id="SHK50553.1"/>
    </source>
</evidence>
<proteinExistence type="predicted"/>
<dbReference type="Gene3D" id="3.30.750.24">
    <property type="entry name" value="STAS domain"/>
    <property type="match status" value="1"/>
</dbReference>
<name>A0A1M6T0P3_REIAG</name>
<dbReference type="STRING" id="156994.SAMN04488028_105237"/>
<reference evidence="3" key="1">
    <citation type="submission" date="2016-11" db="EMBL/GenBank/DDBJ databases">
        <authorList>
            <person name="Varghese N."/>
            <person name="Submissions S."/>
        </authorList>
    </citation>
    <scope>NUCLEOTIDE SEQUENCE [LARGE SCALE GENOMIC DNA]</scope>
    <source>
        <strain evidence="3">DSM 26134</strain>
    </source>
</reference>
<evidence type="ECO:0000313" key="3">
    <source>
        <dbReference type="Proteomes" id="UP000184474"/>
    </source>
</evidence>
<feature type="domain" description="MlaB-like STAS" evidence="1">
    <location>
        <begin position="43"/>
        <end position="120"/>
    </location>
</feature>
<gene>
    <name evidence="2" type="ORF">SAMN04488028_105237</name>
</gene>
<dbReference type="InterPro" id="IPR058548">
    <property type="entry name" value="MlaB-like_STAS"/>
</dbReference>
<sequence>MIESNQHIDSQTEVDTLETPSDHIARISLEPFGNQEDGVTVYLEGVLTLDHVTDIHQKTELALSQFAHVRLVLRAVEAIDLSVVQLLYHLQTLADEGGNSLELIHELPVSMTALIDKSGLKIKLTVE</sequence>
<dbReference type="RefSeq" id="WP_073123442.1">
    <property type="nucleotide sequence ID" value="NZ_FRAA01000005.1"/>
</dbReference>
<dbReference type="Proteomes" id="UP000184474">
    <property type="component" value="Unassembled WGS sequence"/>
</dbReference>
<dbReference type="InterPro" id="IPR036513">
    <property type="entry name" value="STAS_dom_sf"/>
</dbReference>
<organism evidence="2 3">
    <name type="scientific">Reichenbachiella agariperforans</name>
    <dbReference type="NCBI Taxonomy" id="156994"/>
    <lineage>
        <taxon>Bacteria</taxon>
        <taxon>Pseudomonadati</taxon>
        <taxon>Bacteroidota</taxon>
        <taxon>Cytophagia</taxon>
        <taxon>Cytophagales</taxon>
        <taxon>Reichenbachiellaceae</taxon>
        <taxon>Reichenbachiella</taxon>
    </lineage>
</organism>
<keyword evidence="3" id="KW-1185">Reference proteome</keyword>
<dbReference type="EMBL" id="FRAA01000005">
    <property type="protein sequence ID" value="SHK50553.1"/>
    <property type="molecule type" value="Genomic_DNA"/>
</dbReference>
<accession>A0A1M6T0P3</accession>
<protein>
    <submittedName>
        <fullName evidence="2">STAS domain-containing protein</fullName>
    </submittedName>
</protein>
<dbReference type="Pfam" id="PF13466">
    <property type="entry name" value="STAS_2"/>
    <property type="match status" value="1"/>
</dbReference>
<dbReference type="SUPFAM" id="SSF52091">
    <property type="entry name" value="SpoIIaa-like"/>
    <property type="match status" value="1"/>
</dbReference>